<dbReference type="Gene3D" id="3.20.20.70">
    <property type="entry name" value="Aldolase class I"/>
    <property type="match status" value="1"/>
</dbReference>
<dbReference type="InterPro" id="IPR023867">
    <property type="entry name" value="Sulphatase_maturase_rSAM"/>
</dbReference>
<reference evidence="6" key="1">
    <citation type="submission" date="2021-04" db="EMBL/GenBank/DDBJ databases">
        <title>Genome seq and assembly of Streptomyces sp. RG38.</title>
        <authorList>
            <person name="Chhetri G."/>
        </authorList>
    </citation>
    <scope>NUCLEOTIDE SEQUENCE</scope>
    <source>
        <strain evidence="6">RG38</strain>
    </source>
</reference>
<sequence>MPVTRTAPTDLESLYAPLSSTGPDTAVSVILKLRGETCDIDCLYCFEKRKESPGGARISAAQIHRLGSIFSGRPLSVELHGGEPLTAGRERIAEILDALAAQPNVIRVSLQTNGLQLDDAWLDLFERHYPELEIGISLDGDALGNSWRVGYDGRPTYPRAVKALNLLGRRDRRVGVICAVTPYVLGRASEVVEHLASFPAVTTVSLVPCFDEAVTRSTTVVGSRAPTSRALQQRAIGPTGPAWAVTPRQYADFVLEAAHHWVAGGMFRRIKLEPVVSVIRRLRGLRTRSCHFSDLKCDHVLTLYPNDRLGSCDELPWPQAGLAALGDVHAESDVAGAQGSSSLLRQAGSLVTKCMTCDYRDTCGAGCPAVRLRFAAAGDEDAYCDHRMRLIDGVAALLAQPDLQPGTPCARLRWRPISPNDMHHVAAFLARWDDPAAPRPPARLQVSTHGNINTVGLPGVHEADDLDPRHPQWSEGIEPGVRPVVDALTAGWNAVTYDSCQGHGYDGVPGAEPRFLSVGILPRDRVEYARTAGRLCRAAGLAEPALPNAYALVLGRSELGCRTTGRVHPTLDLRLVPAADTTPTAYFGSLDQAVRVLTEALAATSSAPPSTPCACATEADAGEGGRQ</sequence>
<dbReference type="SFLD" id="SFLDS00029">
    <property type="entry name" value="Radical_SAM"/>
    <property type="match status" value="1"/>
</dbReference>
<dbReference type="PANTHER" id="PTHR43273">
    <property type="entry name" value="ANAEROBIC SULFATASE-MATURATING ENZYME HOMOLOG ASLB-RELATED"/>
    <property type="match status" value="1"/>
</dbReference>
<dbReference type="GO" id="GO:0016491">
    <property type="term" value="F:oxidoreductase activity"/>
    <property type="evidence" value="ECO:0007669"/>
    <property type="project" value="InterPro"/>
</dbReference>
<dbReference type="RefSeq" id="WP_210874637.1">
    <property type="nucleotide sequence ID" value="NZ_JAGPNL010000006.1"/>
</dbReference>
<keyword evidence="2" id="KW-0479">Metal-binding</keyword>
<dbReference type="SFLD" id="SFLDG01386">
    <property type="entry name" value="main_SPASM_domain-containing"/>
    <property type="match status" value="1"/>
</dbReference>
<dbReference type="GO" id="GO:0046872">
    <property type="term" value="F:metal ion binding"/>
    <property type="evidence" value="ECO:0007669"/>
    <property type="project" value="UniProtKB-KW"/>
</dbReference>
<dbReference type="GO" id="GO:0051536">
    <property type="term" value="F:iron-sulfur cluster binding"/>
    <property type="evidence" value="ECO:0007669"/>
    <property type="project" value="UniProtKB-KW"/>
</dbReference>
<dbReference type="AlphaFoldDB" id="A0A941B8Y4"/>
<proteinExistence type="predicted"/>
<evidence type="ECO:0000256" key="4">
    <source>
        <dbReference type="ARBA" id="ARBA00023014"/>
    </source>
</evidence>
<protein>
    <submittedName>
        <fullName evidence="6">Radical SAM protein</fullName>
    </submittedName>
</protein>
<accession>A0A941B8Y4</accession>
<keyword evidence="1" id="KW-0949">S-adenosyl-L-methionine</keyword>
<keyword evidence="7" id="KW-1185">Reference proteome</keyword>
<evidence type="ECO:0000313" key="6">
    <source>
        <dbReference type="EMBL" id="MBQ0829003.1"/>
    </source>
</evidence>
<gene>
    <name evidence="6" type="ORF">J5Y05_21260</name>
</gene>
<dbReference type="InterPro" id="IPR013785">
    <property type="entry name" value="Aldolase_TIM"/>
</dbReference>
<organism evidence="6 7">
    <name type="scientific">Streptomyces tagetis</name>
    <dbReference type="NCBI Taxonomy" id="2820809"/>
    <lineage>
        <taxon>Bacteria</taxon>
        <taxon>Bacillati</taxon>
        <taxon>Actinomycetota</taxon>
        <taxon>Actinomycetes</taxon>
        <taxon>Kitasatosporales</taxon>
        <taxon>Streptomycetaceae</taxon>
        <taxon>Streptomyces</taxon>
    </lineage>
</organism>
<dbReference type="InterPro" id="IPR058240">
    <property type="entry name" value="rSAM_sf"/>
</dbReference>
<name>A0A941B8Y4_9ACTN</name>
<dbReference type="PROSITE" id="PS51918">
    <property type="entry name" value="RADICAL_SAM"/>
    <property type="match status" value="1"/>
</dbReference>
<dbReference type="Proteomes" id="UP000677875">
    <property type="component" value="Unassembled WGS sequence"/>
</dbReference>
<evidence type="ECO:0000313" key="7">
    <source>
        <dbReference type="Proteomes" id="UP000677875"/>
    </source>
</evidence>
<evidence type="ECO:0000256" key="3">
    <source>
        <dbReference type="ARBA" id="ARBA00023004"/>
    </source>
</evidence>
<evidence type="ECO:0000256" key="1">
    <source>
        <dbReference type="ARBA" id="ARBA00022691"/>
    </source>
</evidence>
<dbReference type="EMBL" id="JAGPNL010000006">
    <property type="protein sequence ID" value="MBQ0829003.1"/>
    <property type="molecule type" value="Genomic_DNA"/>
</dbReference>
<dbReference type="PANTHER" id="PTHR43273:SF8">
    <property type="entry name" value="RADICAL SAM DOMAIN PROTEIN"/>
    <property type="match status" value="1"/>
</dbReference>
<evidence type="ECO:0000259" key="5">
    <source>
        <dbReference type="PROSITE" id="PS51918"/>
    </source>
</evidence>
<dbReference type="SFLD" id="SFLDG01072">
    <property type="entry name" value="dehydrogenase_like"/>
    <property type="match status" value="1"/>
</dbReference>
<evidence type="ECO:0000256" key="2">
    <source>
        <dbReference type="ARBA" id="ARBA00022723"/>
    </source>
</evidence>
<dbReference type="SUPFAM" id="SSF102114">
    <property type="entry name" value="Radical SAM enzymes"/>
    <property type="match status" value="1"/>
</dbReference>
<keyword evidence="4" id="KW-0411">Iron-sulfur</keyword>
<comment type="caution">
    <text evidence="6">The sequence shown here is derived from an EMBL/GenBank/DDBJ whole genome shotgun (WGS) entry which is preliminary data.</text>
</comment>
<dbReference type="SFLD" id="SFLDG01067">
    <property type="entry name" value="SPASM/twitch_domain_containing"/>
    <property type="match status" value="1"/>
</dbReference>
<feature type="domain" description="Radical SAM core" evidence="5">
    <location>
        <begin position="21"/>
        <end position="239"/>
    </location>
</feature>
<dbReference type="Pfam" id="PF04055">
    <property type="entry name" value="Radical_SAM"/>
    <property type="match status" value="1"/>
</dbReference>
<dbReference type="InterPro" id="IPR007197">
    <property type="entry name" value="rSAM"/>
</dbReference>
<keyword evidence="3" id="KW-0408">Iron</keyword>
<dbReference type="CDD" id="cd01335">
    <property type="entry name" value="Radical_SAM"/>
    <property type="match status" value="1"/>
</dbReference>